<dbReference type="Gene3D" id="1.10.533.10">
    <property type="entry name" value="Death Domain, Fas"/>
    <property type="match status" value="1"/>
</dbReference>
<dbReference type="Proteomes" id="UP001249851">
    <property type="component" value="Unassembled WGS sequence"/>
</dbReference>
<dbReference type="PROSITE" id="PS50017">
    <property type="entry name" value="DEATH_DOMAIN"/>
    <property type="match status" value="1"/>
</dbReference>
<dbReference type="Gene3D" id="3.40.50.2000">
    <property type="entry name" value="Glycogen Phosphorylase B"/>
    <property type="match status" value="1"/>
</dbReference>
<gene>
    <name evidence="2" type="ORF">P5673_008837</name>
</gene>
<dbReference type="SUPFAM" id="SSF47986">
    <property type="entry name" value="DEATH domain"/>
    <property type="match status" value="1"/>
</dbReference>
<dbReference type="AlphaFoldDB" id="A0AAD9QT40"/>
<evidence type="ECO:0000313" key="2">
    <source>
        <dbReference type="EMBL" id="KAK2567052.1"/>
    </source>
</evidence>
<reference evidence="2" key="2">
    <citation type="journal article" date="2023" name="Science">
        <title>Genomic signatures of disease resistance in endangered staghorn corals.</title>
        <authorList>
            <person name="Vollmer S.V."/>
            <person name="Selwyn J.D."/>
            <person name="Despard B.A."/>
            <person name="Roesel C.L."/>
        </authorList>
    </citation>
    <scope>NUCLEOTIDE SEQUENCE</scope>
    <source>
        <strain evidence="2">K2</strain>
    </source>
</reference>
<organism evidence="2 3">
    <name type="scientific">Acropora cervicornis</name>
    <name type="common">Staghorn coral</name>
    <dbReference type="NCBI Taxonomy" id="6130"/>
    <lineage>
        <taxon>Eukaryota</taxon>
        <taxon>Metazoa</taxon>
        <taxon>Cnidaria</taxon>
        <taxon>Anthozoa</taxon>
        <taxon>Hexacorallia</taxon>
        <taxon>Scleractinia</taxon>
        <taxon>Astrocoeniina</taxon>
        <taxon>Acroporidae</taxon>
        <taxon>Acropora</taxon>
    </lineage>
</organism>
<dbReference type="GO" id="GO:0007165">
    <property type="term" value="P:signal transduction"/>
    <property type="evidence" value="ECO:0007669"/>
    <property type="project" value="InterPro"/>
</dbReference>
<evidence type="ECO:0000313" key="3">
    <source>
        <dbReference type="Proteomes" id="UP001249851"/>
    </source>
</evidence>
<keyword evidence="3" id="KW-1185">Reference proteome</keyword>
<dbReference type="EMBL" id="JARQWQ010000015">
    <property type="protein sequence ID" value="KAK2567052.1"/>
    <property type="molecule type" value="Genomic_DNA"/>
</dbReference>
<name>A0AAD9QT40_ACRCE</name>
<dbReference type="SUPFAM" id="SSF53756">
    <property type="entry name" value="UDP-Glycosyltransferase/glycogen phosphorylase"/>
    <property type="match status" value="1"/>
</dbReference>
<sequence length="638" mass="72155">MDRRSHESSNVDRKDLHANPAKPLTCWKDQTTTLALDKLNVTLVTNNAGWNITVTDQLLTGLARDPLVRLSGLVEKKTQELMDRAEKLNMKLFTPKQLIGYPDKDRLAFPPEDLDIDVMIIYSYGIDLGRQAQVIQATKKCKWAHVVHTISEELAKYREREIHDSEHDVQLQLCECADIIIAIGPKVAEAYRSYLAVSDKYVFDLTPEIVHNLIDVRSVVKCGEIFCILVNATYYEKFFEAKGLDIAAKAIHLLQDTSYQIKFVVTPKDDMEVLQSYLKVHLKEKQFTVGTFKRNTKEWKRLLCQVQLAILPSRAEGFGTTILSALSADVPVLIGGNTGLGMAVKKLPSGGEYIIDSDEPQVWADKIKEVREKGLGKCSADAKQLRKEYMEKYSTQEQCHALVKKMLELFPDKQGTLRKSVEHVDEVDTVRVSYVEPGIQPTKISSVEHKEEVDTMKGSYFESKIEQVKVFSPPDQGNESGAMAQPVQKMGVQEELGSEMKLQSLSGLSIEETSPPHHGYDVVDAGSTYQDPTSKLLMPVTKLPYGIRGQICIKLDIRDDLHFRDFRLLGEKMGFSKDLTRNLEQRRYATDELLQLWGTTSSKATVGCLIEMLKEKDFDRSDVVEVLENWVYGKGQER</sequence>
<proteinExistence type="predicted"/>
<reference evidence="2" key="1">
    <citation type="journal article" date="2023" name="G3 (Bethesda)">
        <title>Whole genome assembly and annotation of the endangered Caribbean coral Acropora cervicornis.</title>
        <authorList>
            <person name="Selwyn J.D."/>
            <person name="Vollmer S.V."/>
        </authorList>
    </citation>
    <scope>NUCLEOTIDE SEQUENCE</scope>
    <source>
        <strain evidence="2">K2</strain>
    </source>
</reference>
<dbReference type="InterPro" id="IPR011029">
    <property type="entry name" value="DEATH-like_dom_sf"/>
</dbReference>
<dbReference type="Pfam" id="PF20706">
    <property type="entry name" value="GT4-conflict"/>
    <property type="match status" value="1"/>
</dbReference>
<accession>A0AAD9QT40</accession>
<evidence type="ECO:0000259" key="1">
    <source>
        <dbReference type="PROSITE" id="PS50017"/>
    </source>
</evidence>
<protein>
    <recommendedName>
        <fullName evidence="1">Death domain-containing protein</fullName>
    </recommendedName>
</protein>
<dbReference type="InterPro" id="IPR000488">
    <property type="entry name" value="Death_dom"/>
</dbReference>
<comment type="caution">
    <text evidence="2">The sequence shown here is derived from an EMBL/GenBank/DDBJ whole genome shotgun (WGS) entry which is preliminary data.</text>
</comment>
<feature type="domain" description="Death" evidence="1">
    <location>
        <begin position="565"/>
        <end position="615"/>
    </location>
</feature>